<evidence type="ECO:0000256" key="1">
    <source>
        <dbReference type="ARBA" id="ARBA00004141"/>
    </source>
</evidence>
<dbReference type="InterPro" id="IPR051533">
    <property type="entry name" value="WaaL-like"/>
</dbReference>
<evidence type="ECO:0000256" key="4">
    <source>
        <dbReference type="ARBA" id="ARBA00023136"/>
    </source>
</evidence>
<feature type="transmembrane region" description="Helical" evidence="5">
    <location>
        <begin position="312"/>
        <end position="335"/>
    </location>
</feature>
<comment type="subcellular location">
    <subcellularLocation>
        <location evidence="1">Membrane</location>
        <topology evidence="1">Multi-pass membrane protein</topology>
    </subcellularLocation>
</comment>
<dbReference type="EMBL" id="QRAO01000001">
    <property type="protein sequence ID" value="RDK88522.1"/>
    <property type="molecule type" value="Genomic_DNA"/>
</dbReference>
<feature type="transmembrane region" description="Helical" evidence="5">
    <location>
        <begin position="228"/>
        <end position="249"/>
    </location>
</feature>
<dbReference type="PANTHER" id="PTHR37422:SF13">
    <property type="entry name" value="LIPOPOLYSACCHARIDE BIOSYNTHESIS PROTEIN PA4999-RELATED"/>
    <property type="match status" value="1"/>
</dbReference>
<dbReference type="GO" id="GO:0016874">
    <property type="term" value="F:ligase activity"/>
    <property type="evidence" value="ECO:0007669"/>
    <property type="project" value="UniProtKB-KW"/>
</dbReference>
<evidence type="ECO:0000313" key="8">
    <source>
        <dbReference type="Proteomes" id="UP000255317"/>
    </source>
</evidence>
<keyword evidence="8" id="KW-1185">Reference proteome</keyword>
<comment type="caution">
    <text evidence="7">The sequence shown here is derived from an EMBL/GenBank/DDBJ whole genome shotgun (WGS) entry which is preliminary data.</text>
</comment>
<sequence length="582" mass="67607">MLQQKWFRAILLSIGILLLLNVLHAFFLHQKKYDPVTVQFDAISNFDTFVWLTQQDKFSDSINRLPETLLKSNTSETISQTISATNGIKFLGIYWSNSEQGLLRIKNASFSVNGKTIPLENLHKFIDYTSANVTSAIEGETIVLSSNKAGNGWLMVDQSQLEDRSKQKQFLPFNWWVNLLLFPIMFFLLFWKFPQLKNKAELLRVPGFLLYRIRIWIFYLWFFLFPFWLQSSHIFLAVSLALTIARFITRKEAFNFKKIKLFIPLIILFLAVCTIDVLFHPTDLGNDFGDYIYFLLVPFLFLGIKREDLRKAFWVFQVSVSVFVVLLSIACVARYMELDSSYMLTSFMFETVDQYWHTSYLAGLVLIALFFQLFNQRLTFWYLLVSFAAFVFIYGTQARLPLLIGLVMILFLTVLQLPRRFQKVYAMGVFILVVIGGVVVFSSDRVQNKLAKTFLVNDFNKADARPQLWQAGISIFKEHPVAGIGRSNIRAELSNNLGVSSDIKHRRYNAHNQYIEFLLAYGIVVPILFLVVLFVPIVAQYKTATIFLAYFIIAMMVESYLSRQAGVVFFSLFYSFFIYYDR</sequence>
<feature type="transmembrane region" description="Helical" evidence="5">
    <location>
        <begin position="518"/>
        <end position="539"/>
    </location>
</feature>
<accession>A0A370QJJ5</accession>
<feature type="domain" description="O-antigen ligase-related" evidence="6">
    <location>
        <begin position="385"/>
        <end position="530"/>
    </location>
</feature>
<name>A0A370QJJ5_9FLAO</name>
<dbReference type="OrthoDB" id="1178459at2"/>
<evidence type="ECO:0000256" key="3">
    <source>
        <dbReference type="ARBA" id="ARBA00022989"/>
    </source>
</evidence>
<dbReference type="Proteomes" id="UP000255317">
    <property type="component" value="Unassembled WGS sequence"/>
</dbReference>
<organism evidence="7 8">
    <name type="scientific">Marinirhabdus gelatinilytica</name>
    <dbReference type="NCBI Taxonomy" id="1703343"/>
    <lineage>
        <taxon>Bacteria</taxon>
        <taxon>Pseudomonadati</taxon>
        <taxon>Bacteroidota</taxon>
        <taxon>Flavobacteriia</taxon>
        <taxon>Flavobacteriales</taxon>
        <taxon>Flavobacteriaceae</taxon>
    </lineage>
</organism>
<dbReference type="Pfam" id="PF04932">
    <property type="entry name" value="Wzy_C"/>
    <property type="match status" value="1"/>
</dbReference>
<evidence type="ECO:0000256" key="5">
    <source>
        <dbReference type="SAM" id="Phobius"/>
    </source>
</evidence>
<dbReference type="AlphaFoldDB" id="A0A370QJJ5"/>
<feature type="transmembrane region" description="Helical" evidence="5">
    <location>
        <begin position="173"/>
        <end position="191"/>
    </location>
</feature>
<proteinExistence type="predicted"/>
<evidence type="ECO:0000259" key="6">
    <source>
        <dbReference type="Pfam" id="PF04932"/>
    </source>
</evidence>
<reference evidence="7 8" key="1">
    <citation type="submission" date="2018-07" db="EMBL/GenBank/DDBJ databases">
        <title>Genomic Encyclopedia of Type Strains, Phase IV (KMG-IV): sequencing the most valuable type-strain genomes for metagenomic binning, comparative biology and taxonomic classification.</title>
        <authorList>
            <person name="Goeker M."/>
        </authorList>
    </citation>
    <scope>NUCLEOTIDE SEQUENCE [LARGE SCALE GENOMIC DNA]</scope>
    <source>
        <strain evidence="7 8">DSM 101478</strain>
    </source>
</reference>
<dbReference type="GO" id="GO:0016020">
    <property type="term" value="C:membrane"/>
    <property type="evidence" value="ECO:0007669"/>
    <property type="project" value="UniProtKB-SubCell"/>
</dbReference>
<dbReference type="InterPro" id="IPR007016">
    <property type="entry name" value="O-antigen_ligase-rel_domated"/>
</dbReference>
<gene>
    <name evidence="7" type="ORF">C8D94_101396</name>
</gene>
<keyword evidence="3 5" id="KW-1133">Transmembrane helix</keyword>
<feature type="transmembrane region" description="Helical" evidence="5">
    <location>
        <begin position="400"/>
        <end position="417"/>
    </location>
</feature>
<dbReference type="RefSeq" id="WP_115122219.1">
    <property type="nucleotide sequence ID" value="NZ_QRAO01000001.1"/>
</dbReference>
<keyword evidence="4 5" id="KW-0472">Membrane</keyword>
<evidence type="ECO:0000313" key="7">
    <source>
        <dbReference type="EMBL" id="RDK88522.1"/>
    </source>
</evidence>
<feature type="transmembrane region" description="Helical" evidence="5">
    <location>
        <begin position="378"/>
        <end position="394"/>
    </location>
</feature>
<feature type="transmembrane region" description="Helical" evidence="5">
    <location>
        <begin position="261"/>
        <end position="282"/>
    </location>
</feature>
<protein>
    <submittedName>
        <fullName evidence="7">O-antigen ligase</fullName>
    </submittedName>
</protein>
<feature type="transmembrane region" description="Helical" evidence="5">
    <location>
        <begin position="355"/>
        <end position="371"/>
    </location>
</feature>
<feature type="transmembrane region" description="Helical" evidence="5">
    <location>
        <begin position="288"/>
        <end position="305"/>
    </location>
</feature>
<evidence type="ECO:0000256" key="2">
    <source>
        <dbReference type="ARBA" id="ARBA00022692"/>
    </source>
</evidence>
<dbReference type="PANTHER" id="PTHR37422">
    <property type="entry name" value="TEICHURONIC ACID BIOSYNTHESIS PROTEIN TUAE"/>
    <property type="match status" value="1"/>
</dbReference>
<feature type="transmembrane region" description="Helical" evidence="5">
    <location>
        <begin position="424"/>
        <end position="443"/>
    </location>
</feature>
<keyword evidence="2 5" id="KW-0812">Transmembrane</keyword>
<keyword evidence="7" id="KW-0436">Ligase</keyword>